<evidence type="ECO:0000313" key="3">
    <source>
        <dbReference type="EMBL" id="MDN4521512.1"/>
    </source>
</evidence>
<feature type="chain" id="PRO_5047374218" evidence="1">
    <location>
        <begin position="24"/>
        <end position="445"/>
    </location>
</feature>
<dbReference type="PANTHER" id="PTHR10742:SF410">
    <property type="entry name" value="LYSINE-SPECIFIC HISTONE DEMETHYLASE 2"/>
    <property type="match status" value="1"/>
</dbReference>
<dbReference type="SUPFAM" id="SSF54373">
    <property type="entry name" value="FAD-linked reductases, C-terminal domain"/>
    <property type="match status" value="1"/>
</dbReference>
<comment type="caution">
    <text evidence="3">The sequence shown here is derived from an EMBL/GenBank/DDBJ whole genome shotgun (WGS) entry which is preliminary data.</text>
</comment>
<protein>
    <submittedName>
        <fullName evidence="3">FAD-dependent oxidoreductase</fullName>
    </submittedName>
</protein>
<dbReference type="EMBL" id="JAUHTC010000091">
    <property type="protein sequence ID" value="MDN4521512.1"/>
    <property type="molecule type" value="Genomic_DNA"/>
</dbReference>
<organism evidence="3 4">
    <name type="scientific">Mycolicibacterium austroafricanum</name>
    <name type="common">Mycobacterium austroafricanum</name>
    <dbReference type="NCBI Taxonomy" id="39687"/>
    <lineage>
        <taxon>Bacteria</taxon>
        <taxon>Bacillati</taxon>
        <taxon>Actinomycetota</taxon>
        <taxon>Actinomycetes</taxon>
        <taxon>Mycobacteriales</taxon>
        <taxon>Mycobacteriaceae</taxon>
        <taxon>Mycolicibacterium</taxon>
    </lineage>
</organism>
<sequence>MFALTRRQFTLGLGAVAATPLLAACGGGGVTTRGHVVVVGAGMSGLAAARRLTDAGVPVTVVEARSRIGGRIWTDTSLGLPVDLGAAWIHGSQGNPLTGLAAQAGAHTVQTNFDDVVVLDGGRTVDPAAVEEVSWNWAGIIDEIEPMTFDAAPDASLADGLVWAGADLDDPLMQWMVAAAIGAEYAADPEELALRWFGHEGEFDGPDLILPGGYRQLIDHLARDLDIRLDAEVTRIAYDDAGVTVETAQEVLRADRVIVTVPLGVLKADVIVFDPPLPQAKRAAVERLGFGLLDKVVLRFDEPFWTEAYDIHSDMLGIAGGAQPVSDLVNGLRFTDVPLLVGLRGGANARAREADSDQRTVDEVLAALRAPDPVGVLVTRWAADSYARGSYSFLAVGSSPSDQQALAEPVSDRVAFAGEATHPEFFATVHGAYLSGLREADRILR</sequence>
<dbReference type="RefSeq" id="WP_105388142.1">
    <property type="nucleotide sequence ID" value="NZ_CP070380.1"/>
</dbReference>
<dbReference type="PANTHER" id="PTHR10742">
    <property type="entry name" value="FLAVIN MONOAMINE OXIDASE"/>
    <property type="match status" value="1"/>
</dbReference>
<evidence type="ECO:0000313" key="4">
    <source>
        <dbReference type="Proteomes" id="UP001172687"/>
    </source>
</evidence>
<dbReference type="Gene3D" id="3.50.50.60">
    <property type="entry name" value="FAD/NAD(P)-binding domain"/>
    <property type="match status" value="1"/>
</dbReference>
<dbReference type="Gene3D" id="3.90.660.10">
    <property type="match status" value="1"/>
</dbReference>
<keyword evidence="4" id="KW-1185">Reference proteome</keyword>
<dbReference type="PROSITE" id="PS51257">
    <property type="entry name" value="PROKAR_LIPOPROTEIN"/>
    <property type="match status" value="1"/>
</dbReference>
<dbReference type="PRINTS" id="PR00420">
    <property type="entry name" value="RNGMNOXGNASE"/>
</dbReference>
<evidence type="ECO:0000256" key="1">
    <source>
        <dbReference type="SAM" id="SignalP"/>
    </source>
</evidence>
<feature type="domain" description="Amine oxidase" evidence="2">
    <location>
        <begin position="43"/>
        <end position="444"/>
    </location>
</feature>
<dbReference type="Proteomes" id="UP001172687">
    <property type="component" value="Unassembled WGS sequence"/>
</dbReference>
<dbReference type="SUPFAM" id="SSF51905">
    <property type="entry name" value="FAD/NAD(P)-binding domain"/>
    <property type="match status" value="1"/>
</dbReference>
<name>A0ABT8HL80_MYCAO</name>
<accession>A0ABT8HL80</accession>
<dbReference type="Pfam" id="PF01593">
    <property type="entry name" value="Amino_oxidase"/>
    <property type="match status" value="1"/>
</dbReference>
<dbReference type="InterPro" id="IPR002937">
    <property type="entry name" value="Amino_oxidase"/>
</dbReference>
<evidence type="ECO:0000259" key="2">
    <source>
        <dbReference type="Pfam" id="PF01593"/>
    </source>
</evidence>
<feature type="signal peptide" evidence="1">
    <location>
        <begin position="1"/>
        <end position="23"/>
    </location>
</feature>
<gene>
    <name evidence="3" type="ORF">QYF68_27360</name>
</gene>
<reference evidence="3" key="1">
    <citation type="submission" date="2023-07" db="EMBL/GenBank/DDBJ databases">
        <title>Degradation of tert-butanol by M. austroafricanum TBA100.</title>
        <authorList>
            <person name="Helbich S."/>
            <person name="Vainshtein Y."/>
        </authorList>
    </citation>
    <scope>NUCLEOTIDE SEQUENCE</scope>
    <source>
        <strain evidence="3">TBA100</strain>
    </source>
</reference>
<dbReference type="InterPro" id="IPR036188">
    <property type="entry name" value="FAD/NAD-bd_sf"/>
</dbReference>
<keyword evidence="1" id="KW-0732">Signal</keyword>
<dbReference type="InterPro" id="IPR050281">
    <property type="entry name" value="Flavin_monoamine_oxidase"/>
</dbReference>
<proteinExistence type="predicted"/>